<sequence length="377" mass="43156">MKNIFLGMICCLLLFCSCTATPTAYHVKGELKDSTFDGRTIYIVQRDNRAKIDSTRIEGNRFSFNGKIDTAVCCEVSISKNAYAFFILENGNITLDLYGHIFPQGSPMNEQISYINRTTDSLQNIFTIKLDSLIDAYFQGKGIEPPQNRNGEIPSEVLYEQLPAIAAQKNFVEDSICREIFSRHNNDALGQYLIMYSYIYPSDVDKQIEILNHIGPWLKSRKNIQKKIKTVKALKNTAVGQPYIDIKGRDINGNDIALSDFFGRGNYVLMDMWASWCIPCKQEIPNLAYLHDKYKDKGLTVVGIFVWDKEKNMKRAVEKEKISWPQIFDVQNNVRKNYGVEGIPHIILFAPDGTILKRNLRGKSMITDVEYILQNKR</sequence>
<dbReference type="AlphaFoldDB" id="A0A9D1KE12"/>
<dbReference type="SUPFAM" id="SSF52833">
    <property type="entry name" value="Thioredoxin-like"/>
    <property type="match status" value="1"/>
</dbReference>
<dbReference type="GO" id="GO:0016209">
    <property type="term" value="F:antioxidant activity"/>
    <property type="evidence" value="ECO:0007669"/>
    <property type="project" value="InterPro"/>
</dbReference>
<evidence type="ECO:0000256" key="5">
    <source>
        <dbReference type="SAM" id="SignalP"/>
    </source>
</evidence>
<dbReference type="PANTHER" id="PTHR42852">
    <property type="entry name" value="THIOL:DISULFIDE INTERCHANGE PROTEIN DSBE"/>
    <property type="match status" value="1"/>
</dbReference>
<protein>
    <submittedName>
        <fullName evidence="7">AhpC/TSA family protein</fullName>
    </submittedName>
</protein>
<dbReference type="InterPro" id="IPR000866">
    <property type="entry name" value="AhpC/TSA"/>
</dbReference>
<dbReference type="Gene3D" id="3.40.30.10">
    <property type="entry name" value="Glutaredoxin"/>
    <property type="match status" value="1"/>
</dbReference>
<evidence type="ECO:0000313" key="7">
    <source>
        <dbReference type="EMBL" id="HIT40255.1"/>
    </source>
</evidence>
<dbReference type="InterPro" id="IPR013766">
    <property type="entry name" value="Thioredoxin_domain"/>
</dbReference>
<reference evidence="7" key="1">
    <citation type="submission" date="2020-10" db="EMBL/GenBank/DDBJ databases">
        <authorList>
            <person name="Gilroy R."/>
        </authorList>
    </citation>
    <scope>NUCLEOTIDE SEQUENCE</scope>
    <source>
        <strain evidence="7">21143</strain>
    </source>
</reference>
<dbReference type="EMBL" id="DVKT01000070">
    <property type="protein sequence ID" value="HIT40255.1"/>
    <property type="molecule type" value="Genomic_DNA"/>
</dbReference>
<keyword evidence="5" id="KW-0732">Signal</keyword>
<dbReference type="PROSITE" id="PS51352">
    <property type="entry name" value="THIOREDOXIN_2"/>
    <property type="match status" value="1"/>
</dbReference>
<dbReference type="GO" id="GO:0030313">
    <property type="term" value="C:cell envelope"/>
    <property type="evidence" value="ECO:0007669"/>
    <property type="project" value="UniProtKB-SubCell"/>
</dbReference>
<comment type="subcellular location">
    <subcellularLocation>
        <location evidence="1">Cell envelope</location>
    </subcellularLocation>
</comment>
<dbReference type="Pfam" id="PF14289">
    <property type="entry name" value="DUF4369"/>
    <property type="match status" value="1"/>
</dbReference>
<feature type="signal peptide" evidence="5">
    <location>
        <begin position="1"/>
        <end position="20"/>
    </location>
</feature>
<dbReference type="InterPro" id="IPR036249">
    <property type="entry name" value="Thioredoxin-like_sf"/>
</dbReference>
<accession>A0A9D1KE12</accession>
<evidence type="ECO:0000256" key="1">
    <source>
        <dbReference type="ARBA" id="ARBA00004196"/>
    </source>
</evidence>
<dbReference type="GO" id="GO:0017004">
    <property type="term" value="P:cytochrome complex assembly"/>
    <property type="evidence" value="ECO:0007669"/>
    <property type="project" value="UniProtKB-KW"/>
</dbReference>
<dbReference type="GO" id="GO:0016491">
    <property type="term" value="F:oxidoreductase activity"/>
    <property type="evidence" value="ECO:0007669"/>
    <property type="project" value="InterPro"/>
</dbReference>
<evidence type="ECO:0000256" key="2">
    <source>
        <dbReference type="ARBA" id="ARBA00022748"/>
    </source>
</evidence>
<feature type="domain" description="Thioredoxin" evidence="6">
    <location>
        <begin position="237"/>
        <end position="377"/>
    </location>
</feature>
<keyword evidence="3" id="KW-1015">Disulfide bond</keyword>
<comment type="caution">
    <text evidence="7">The sequence shown here is derived from an EMBL/GenBank/DDBJ whole genome shotgun (WGS) entry which is preliminary data.</text>
</comment>
<evidence type="ECO:0000256" key="4">
    <source>
        <dbReference type="ARBA" id="ARBA00023284"/>
    </source>
</evidence>
<dbReference type="Proteomes" id="UP000886722">
    <property type="component" value="Unassembled WGS sequence"/>
</dbReference>
<evidence type="ECO:0000313" key="8">
    <source>
        <dbReference type="Proteomes" id="UP000886722"/>
    </source>
</evidence>
<gene>
    <name evidence="7" type="ORF">IAD06_09520</name>
</gene>
<proteinExistence type="predicted"/>
<evidence type="ECO:0000256" key="3">
    <source>
        <dbReference type="ARBA" id="ARBA00023157"/>
    </source>
</evidence>
<keyword evidence="4" id="KW-0676">Redox-active center</keyword>
<organism evidence="7 8">
    <name type="scientific">Candidatus Caccoplasma intestinavium</name>
    <dbReference type="NCBI Taxonomy" id="2840716"/>
    <lineage>
        <taxon>Bacteria</taxon>
        <taxon>Pseudomonadati</taxon>
        <taxon>Bacteroidota</taxon>
        <taxon>Bacteroidia</taxon>
        <taxon>Bacteroidales</taxon>
        <taxon>Bacteroidaceae</taxon>
        <taxon>Bacteroidaceae incertae sedis</taxon>
        <taxon>Candidatus Caccoplasma</taxon>
    </lineage>
</organism>
<name>A0A9D1KE12_9BACT</name>
<dbReference type="CDD" id="cd02966">
    <property type="entry name" value="TlpA_like_family"/>
    <property type="match status" value="1"/>
</dbReference>
<evidence type="ECO:0000259" key="6">
    <source>
        <dbReference type="PROSITE" id="PS51352"/>
    </source>
</evidence>
<dbReference type="InterPro" id="IPR050553">
    <property type="entry name" value="Thioredoxin_ResA/DsbE_sf"/>
</dbReference>
<keyword evidence="2" id="KW-0201">Cytochrome c-type biogenesis</keyword>
<dbReference type="PROSITE" id="PS51257">
    <property type="entry name" value="PROKAR_LIPOPROTEIN"/>
    <property type="match status" value="1"/>
</dbReference>
<dbReference type="InterPro" id="IPR025380">
    <property type="entry name" value="DUF4369"/>
</dbReference>
<feature type="chain" id="PRO_5039534877" evidence="5">
    <location>
        <begin position="21"/>
        <end position="377"/>
    </location>
</feature>
<reference evidence="7" key="2">
    <citation type="journal article" date="2021" name="PeerJ">
        <title>Extensive microbial diversity within the chicken gut microbiome revealed by metagenomics and culture.</title>
        <authorList>
            <person name="Gilroy R."/>
            <person name="Ravi A."/>
            <person name="Getino M."/>
            <person name="Pursley I."/>
            <person name="Horton D.L."/>
            <person name="Alikhan N.F."/>
            <person name="Baker D."/>
            <person name="Gharbi K."/>
            <person name="Hall N."/>
            <person name="Watson M."/>
            <person name="Adriaenssens E.M."/>
            <person name="Foster-Nyarko E."/>
            <person name="Jarju S."/>
            <person name="Secka A."/>
            <person name="Antonio M."/>
            <person name="Oren A."/>
            <person name="Chaudhuri R.R."/>
            <person name="La Ragione R."/>
            <person name="Hildebrand F."/>
            <person name="Pallen M.J."/>
        </authorList>
    </citation>
    <scope>NUCLEOTIDE SEQUENCE</scope>
    <source>
        <strain evidence="7">21143</strain>
    </source>
</reference>
<dbReference type="Pfam" id="PF00578">
    <property type="entry name" value="AhpC-TSA"/>
    <property type="match status" value="1"/>
</dbReference>
<dbReference type="PANTHER" id="PTHR42852:SF6">
    <property type="entry name" value="THIOL:DISULFIDE INTERCHANGE PROTEIN DSBE"/>
    <property type="match status" value="1"/>
</dbReference>